<evidence type="ECO:0000259" key="2">
    <source>
        <dbReference type="PROSITE" id="PS51677"/>
    </source>
</evidence>
<dbReference type="OrthoDB" id="3864432at2"/>
<dbReference type="Gene3D" id="3.20.20.370">
    <property type="entry name" value="Glycoside hydrolase/deacetylase"/>
    <property type="match status" value="1"/>
</dbReference>
<name>A0A317KJZ9_9ACTN</name>
<dbReference type="GO" id="GO:0016810">
    <property type="term" value="F:hydrolase activity, acting on carbon-nitrogen (but not peptide) bonds"/>
    <property type="evidence" value="ECO:0007669"/>
    <property type="project" value="InterPro"/>
</dbReference>
<dbReference type="Pfam" id="PF01522">
    <property type="entry name" value="Polysacc_deac_1"/>
    <property type="match status" value="1"/>
</dbReference>
<dbReference type="Proteomes" id="UP000245683">
    <property type="component" value="Unassembled WGS sequence"/>
</dbReference>
<gene>
    <name evidence="3" type="ORF">DLJ46_01415</name>
</gene>
<dbReference type="GO" id="GO:0005975">
    <property type="term" value="P:carbohydrate metabolic process"/>
    <property type="evidence" value="ECO:0007669"/>
    <property type="project" value="InterPro"/>
</dbReference>
<evidence type="ECO:0000256" key="1">
    <source>
        <dbReference type="SAM" id="MobiDB-lite"/>
    </source>
</evidence>
<keyword evidence="4" id="KW-1185">Reference proteome</keyword>
<dbReference type="SUPFAM" id="SSF88713">
    <property type="entry name" value="Glycoside hydrolase/deacetylase"/>
    <property type="match status" value="1"/>
</dbReference>
<dbReference type="PROSITE" id="PS51677">
    <property type="entry name" value="NODB"/>
    <property type="match status" value="1"/>
</dbReference>
<evidence type="ECO:0000313" key="3">
    <source>
        <dbReference type="EMBL" id="PWU53326.1"/>
    </source>
</evidence>
<dbReference type="InterPro" id="IPR050248">
    <property type="entry name" value="Polysacc_deacetylase_ArnD"/>
</dbReference>
<dbReference type="PANTHER" id="PTHR10587">
    <property type="entry name" value="GLYCOSYL TRANSFERASE-RELATED"/>
    <property type="match status" value="1"/>
</dbReference>
<protein>
    <submittedName>
        <fullName evidence="3">Polysaccharide deacetylase</fullName>
    </submittedName>
</protein>
<dbReference type="EMBL" id="QGSV01000046">
    <property type="protein sequence ID" value="PWU53326.1"/>
    <property type="molecule type" value="Genomic_DNA"/>
</dbReference>
<organism evidence="3 4">
    <name type="scientific">Micromonospora globispora</name>
    <dbReference type="NCBI Taxonomy" id="1450148"/>
    <lineage>
        <taxon>Bacteria</taxon>
        <taxon>Bacillati</taxon>
        <taxon>Actinomycetota</taxon>
        <taxon>Actinomycetes</taxon>
        <taxon>Micromonosporales</taxon>
        <taxon>Micromonosporaceae</taxon>
        <taxon>Micromonospora</taxon>
    </lineage>
</organism>
<comment type="caution">
    <text evidence="3">The sequence shown here is derived from an EMBL/GenBank/DDBJ whole genome shotgun (WGS) entry which is preliminary data.</text>
</comment>
<dbReference type="CDD" id="cd10917">
    <property type="entry name" value="CE4_NodB_like_6s_7s"/>
    <property type="match status" value="1"/>
</dbReference>
<proteinExistence type="predicted"/>
<dbReference type="InterPro" id="IPR002509">
    <property type="entry name" value="NODB_dom"/>
</dbReference>
<evidence type="ECO:0000313" key="4">
    <source>
        <dbReference type="Proteomes" id="UP000245683"/>
    </source>
</evidence>
<reference evidence="4" key="1">
    <citation type="submission" date="2018-05" db="EMBL/GenBank/DDBJ databases">
        <title>Micromonospora globispora sp. nov. and Micromonospora rugosa sp. nov., isolated from marine sediment.</title>
        <authorList>
            <person name="Carro L."/>
            <person name="Aysel V."/>
            <person name="Cetin D."/>
            <person name="Igual J.M."/>
            <person name="Klenk H.-P."/>
            <person name="Trujillo M.E."/>
            <person name="Sahin N."/>
        </authorList>
    </citation>
    <scope>NUCLEOTIDE SEQUENCE [LARGE SCALE GENOMIC DNA]</scope>
    <source>
        <strain evidence="4">S2904</strain>
    </source>
</reference>
<accession>A0A317KJZ9</accession>
<feature type="compositionally biased region" description="Polar residues" evidence="1">
    <location>
        <begin position="45"/>
        <end position="55"/>
    </location>
</feature>
<feature type="region of interest" description="Disordered" evidence="1">
    <location>
        <begin position="31"/>
        <end position="86"/>
    </location>
</feature>
<feature type="domain" description="NodB homology" evidence="2">
    <location>
        <begin position="90"/>
        <end position="273"/>
    </location>
</feature>
<dbReference type="InterPro" id="IPR011330">
    <property type="entry name" value="Glyco_hydro/deAcase_b/a-brl"/>
</dbReference>
<dbReference type="AlphaFoldDB" id="A0A317KJZ9"/>
<dbReference type="RefSeq" id="WP_109942848.1">
    <property type="nucleotide sequence ID" value="NZ_QGGF01000716.1"/>
</dbReference>
<sequence length="278" mass="29382">MANPSVRGGAIVLLVLAALLVSAYALGQSLVPDPPRQRHTGVATGATQAHPTASPSRPVPTTPSAQAERQPQLDPDSNGPYGSRVSTGSTRVALTFDDGPDPVYTPQVLALLRKYDVKATFCVVGVNATNHPDLIQAIVAEGHTLCNHSWNHDMTLGKRPAAVIRSDLMRTNAAIRAAVPNARIAYFRQPGGAWTYPVVSTCEQMGMTPLHWTVDPSDWKAPGAARITATVLGQTAPGSIVLMHDAGGNRAGTVQALQHLLPVLMTRFQLEALPTGTT</sequence>